<keyword evidence="1 7" id="KW-0963">Cytoplasm</keyword>
<protein>
    <recommendedName>
        <fullName evidence="7">Ribosomal RNA small subunit methyltransferase A</fullName>
        <ecNumber evidence="7">2.1.1.182</ecNumber>
    </recommendedName>
    <alternativeName>
        <fullName evidence="7">16S rRNA (adenine(1518)-N(6)/adenine(1519)-N(6))-dimethyltransferase</fullName>
    </alternativeName>
    <alternativeName>
        <fullName evidence="7">16S rRNA dimethyladenosine transferase</fullName>
    </alternativeName>
    <alternativeName>
        <fullName evidence="7">16S rRNA dimethylase</fullName>
    </alternativeName>
    <alternativeName>
        <fullName evidence="7">S-adenosylmethionine-6-N', N'-adenosyl(rRNA) dimethyltransferase</fullName>
    </alternativeName>
</protein>
<comment type="function">
    <text evidence="7">Specifically dimethylates two adjacent adenosines (A1518 and A1519) in the loop of a conserved hairpin near the 3'-end of 16S rRNA in the 30S particle. May play a critical role in biogenesis of 30S subunits.</text>
</comment>
<dbReference type="Gene3D" id="1.10.8.100">
    <property type="entry name" value="Ribosomal RNA adenine dimethylase-like, domain 2"/>
    <property type="match status" value="1"/>
</dbReference>
<feature type="binding site" evidence="7 8">
    <location>
        <position position="41"/>
    </location>
    <ligand>
        <name>S-adenosyl-L-methionine</name>
        <dbReference type="ChEBI" id="CHEBI:59789"/>
    </ligand>
</feature>
<dbReference type="InterPro" id="IPR011530">
    <property type="entry name" value="rRNA_adenine_dimethylase"/>
</dbReference>
<evidence type="ECO:0000256" key="1">
    <source>
        <dbReference type="ARBA" id="ARBA00022490"/>
    </source>
</evidence>
<accession>A0ABY8LTZ1</accession>
<evidence type="ECO:0000313" key="11">
    <source>
        <dbReference type="Proteomes" id="UP001179842"/>
    </source>
</evidence>
<dbReference type="PANTHER" id="PTHR11727:SF7">
    <property type="entry name" value="DIMETHYLADENOSINE TRANSFERASE-RELATED"/>
    <property type="match status" value="1"/>
</dbReference>
<dbReference type="EC" id="2.1.1.182" evidence="7"/>
<sequence>MINKNIKAKKSLGQNFLVDKNVINKILKIANIENEDVIEIGPGQGALTTHLVNLANRVLAFEIDKDMIEILNSSIINDNFTLVHQDFLETDLNFENKWAVVANLPYYITSKILFKIFENINSFSKLTIMVQEEVADRIVAKVKTPSYGKLSISCQYLASVKKEFIVLPNSFVPKPKVNSAIVTFSFYPDLKQKEINLFLEFIKKCFSMKRKTLINNLKLFLDSNKIELIFNSLNLKLNIRPQEIDLISYKKMFKLLNN</sequence>
<keyword evidence="11" id="KW-1185">Reference proteome</keyword>
<gene>
    <name evidence="7 10" type="primary">rsmA</name>
    <name evidence="7" type="synonym">ksgA</name>
    <name evidence="10" type="ORF">QEG99_00255</name>
</gene>
<feature type="domain" description="Ribosomal RNA adenine methylase transferase N-terminal" evidence="9">
    <location>
        <begin position="22"/>
        <end position="188"/>
    </location>
</feature>
<feature type="binding site" evidence="7 8">
    <location>
        <position position="62"/>
    </location>
    <ligand>
        <name>S-adenosyl-L-methionine</name>
        <dbReference type="ChEBI" id="CHEBI:59789"/>
    </ligand>
</feature>
<dbReference type="Pfam" id="PF00398">
    <property type="entry name" value="RrnaAD"/>
    <property type="match status" value="1"/>
</dbReference>
<comment type="subcellular location">
    <subcellularLocation>
        <location evidence="7">Cytoplasm</location>
    </subcellularLocation>
</comment>
<dbReference type="PROSITE" id="PS51689">
    <property type="entry name" value="SAM_RNA_A_N6_MT"/>
    <property type="match status" value="1"/>
</dbReference>
<evidence type="ECO:0000313" key="10">
    <source>
        <dbReference type="EMBL" id="WGI36707.1"/>
    </source>
</evidence>
<evidence type="ECO:0000256" key="4">
    <source>
        <dbReference type="ARBA" id="ARBA00022679"/>
    </source>
</evidence>
<dbReference type="Gene3D" id="3.40.50.150">
    <property type="entry name" value="Vaccinia Virus protein VP39"/>
    <property type="match status" value="1"/>
</dbReference>
<evidence type="ECO:0000256" key="7">
    <source>
        <dbReference type="HAMAP-Rule" id="MF_00607"/>
    </source>
</evidence>
<feature type="binding site" evidence="7 8">
    <location>
        <position position="15"/>
    </location>
    <ligand>
        <name>S-adenosyl-L-methionine</name>
        <dbReference type="ChEBI" id="CHEBI:59789"/>
    </ligand>
</feature>
<comment type="similarity">
    <text evidence="7">Belongs to the class I-like SAM-binding methyltransferase superfamily. rRNA adenine N(6)-methyltransferase family. RsmA subfamily.</text>
</comment>
<keyword evidence="5 7" id="KW-0949">S-adenosyl-L-methionine</keyword>
<evidence type="ECO:0000256" key="2">
    <source>
        <dbReference type="ARBA" id="ARBA00022552"/>
    </source>
</evidence>
<dbReference type="InterPro" id="IPR001737">
    <property type="entry name" value="KsgA/Erm"/>
</dbReference>
<dbReference type="SMART" id="SM00650">
    <property type="entry name" value="rADc"/>
    <property type="match status" value="1"/>
</dbReference>
<proteinExistence type="inferred from homology"/>
<dbReference type="Proteomes" id="UP001179842">
    <property type="component" value="Chromosome"/>
</dbReference>
<dbReference type="InterPro" id="IPR029063">
    <property type="entry name" value="SAM-dependent_MTases_sf"/>
</dbReference>
<feature type="binding site" evidence="7 8">
    <location>
        <position position="17"/>
    </location>
    <ligand>
        <name>S-adenosyl-L-methionine</name>
        <dbReference type="ChEBI" id="CHEBI:59789"/>
    </ligand>
</feature>
<dbReference type="CDD" id="cd02440">
    <property type="entry name" value="AdoMet_MTases"/>
    <property type="match status" value="1"/>
</dbReference>
<feature type="binding site" evidence="7 8">
    <location>
        <position position="103"/>
    </location>
    <ligand>
        <name>S-adenosyl-L-methionine</name>
        <dbReference type="ChEBI" id="CHEBI:59789"/>
    </ligand>
</feature>
<dbReference type="EMBL" id="CP122979">
    <property type="protein sequence ID" value="WGI36707.1"/>
    <property type="molecule type" value="Genomic_DNA"/>
</dbReference>
<evidence type="ECO:0000256" key="5">
    <source>
        <dbReference type="ARBA" id="ARBA00022691"/>
    </source>
</evidence>
<keyword evidence="2 7" id="KW-0698">rRNA processing</keyword>
<dbReference type="InterPro" id="IPR020596">
    <property type="entry name" value="rRNA_Ade_Mease_Trfase_CS"/>
</dbReference>
<feature type="binding site" evidence="7 8">
    <location>
        <position position="86"/>
    </location>
    <ligand>
        <name>S-adenosyl-L-methionine</name>
        <dbReference type="ChEBI" id="CHEBI:59789"/>
    </ligand>
</feature>
<reference evidence="10" key="1">
    <citation type="submission" date="2023-04" db="EMBL/GenBank/DDBJ databases">
        <title>Completed genome of Mycoplasma lagogenitalium type strain 12MS.</title>
        <authorList>
            <person name="Spergser J."/>
        </authorList>
    </citation>
    <scope>NUCLEOTIDE SEQUENCE</scope>
    <source>
        <strain evidence="10">12MS</strain>
    </source>
</reference>
<dbReference type="PANTHER" id="PTHR11727">
    <property type="entry name" value="DIMETHYLADENOSINE TRANSFERASE"/>
    <property type="match status" value="1"/>
</dbReference>
<dbReference type="SUPFAM" id="SSF53335">
    <property type="entry name" value="S-adenosyl-L-methionine-dependent methyltransferases"/>
    <property type="match status" value="1"/>
</dbReference>
<dbReference type="HAMAP" id="MF_00607">
    <property type="entry name" value="16SrRNA_methyltr_A"/>
    <property type="match status" value="1"/>
</dbReference>
<evidence type="ECO:0000256" key="8">
    <source>
        <dbReference type="PROSITE-ProRule" id="PRU01026"/>
    </source>
</evidence>
<dbReference type="RefSeq" id="WP_280102008.1">
    <property type="nucleotide sequence ID" value="NZ_CP122979.1"/>
</dbReference>
<dbReference type="InterPro" id="IPR023165">
    <property type="entry name" value="rRNA_Ade_diMease-like_C"/>
</dbReference>
<dbReference type="InterPro" id="IPR020598">
    <property type="entry name" value="rRNA_Ade_methylase_Trfase_N"/>
</dbReference>
<comment type="catalytic activity">
    <reaction evidence="7">
        <text>adenosine(1518)/adenosine(1519) in 16S rRNA + 4 S-adenosyl-L-methionine = N(6)-dimethyladenosine(1518)/N(6)-dimethyladenosine(1519) in 16S rRNA + 4 S-adenosyl-L-homocysteine + 4 H(+)</text>
        <dbReference type="Rhea" id="RHEA:19609"/>
        <dbReference type="Rhea" id="RHEA-COMP:10232"/>
        <dbReference type="Rhea" id="RHEA-COMP:10233"/>
        <dbReference type="ChEBI" id="CHEBI:15378"/>
        <dbReference type="ChEBI" id="CHEBI:57856"/>
        <dbReference type="ChEBI" id="CHEBI:59789"/>
        <dbReference type="ChEBI" id="CHEBI:74411"/>
        <dbReference type="ChEBI" id="CHEBI:74493"/>
        <dbReference type="EC" id="2.1.1.182"/>
    </reaction>
</comment>
<dbReference type="GO" id="GO:0052908">
    <property type="term" value="F:16S rRNA (adenine(1518)-N(6)/adenine(1519)-N(6))-dimethyltransferase activity"/>
    <property type="evidence" value="ECO:0007669"/>
    <property type="project" value="UniProtKB-EC"/>
</dbReference>
<keyword evidence="6 7" id="KW-0694">RNA-binding</keyword>
<evidence type="ECO:0000256" key="6">
    <source>
        <dbReference type="ARBA" id="ARBA00022884"/>
    </source>
</evidence>
<dbReference type="PROSITE" id="PS01131">
    <property type="entry name" value="RRNA_A_DIMETH"/>
    <property type="match status" value="1"/>
</dbReference>
<keyword evidence="3 7" id="KW-0489">Methyltransferase</keyword>
<evidence type="ECO:0000259" key="9">
    <source>
        <dbReference type="SMART" id="SM00650"/>
    </source>
</evidence>
<name>A0ABY8LTZ1_9BACT</name>
<evidence type="ECO:0000256" key="3">
    <source>
        <dbReference type="ARBA" id="ARBA00022603"/>
    </source>
</evidence>
<organism evidence="10 11">
    <name type="scientific">Mesomycoplasma lagogenitalium</name>
    <dbReference type="NCBI Taxonomy" id="171286"/>
    <lineage>
        <taxon>Bacteria</taxon>
        <taxon>Bacillati</taxon>
        <taxon>Mycoplasmatota</taxon>
        <taxon>Mycoplasmoidales</taxon>
        <taxon>Metamycoplasmataceae</taxon>
        <taxon>Mesomycoplasma</taxon>
    </lineage>
</organism>
<keyword evidence="4 7" id="KW-0808">Transferase</keyword>
<dbReference type="NCBIfam" id="TIGR00755">
    <property type="entry name" value="ksgA"/>
    <property type="match status" value="1"/>
</dbReference>